<evidence type="ECO:0000313" key="3">
    <source>
        <dbReference type="Proteomes" id="UP001314635"/>
    </source>
</evidence>
<reference evidence="3" key="1">
    <citation type="journal article" date="2021" name="ISME J.">
        <title>Evolutionary origin and ecological implication of a unique nif island in free-living Bradyrhizobium lineages.</title>
        <authorList>
            <person name="Tao J."/>
        </authorList>
    </citation>
    <scope>NUCLEOTIDE SEQUENCE [LARGE SCALE GENOMIC DNA]</scope>
    <source>
        <strain evidence="3">SZCCT0094</strain>
    </source>
</reference>
<feature type="signal peptide" evidence="1">
    <location>
        <begin position="1"/>
        <end position="23"/>
    </location>
</feature>
<feature type="chain" id="PRO_5046427518" evidence="1">
    <location>
        <begin position="24"/>
        <end position="157"/>
    </location>
</feature>
<dbReference type="PROSITE" id="PS51257">
    <property type="entry name" value="PROKAR_LIPOPROTEIN"/>
    <property type="match status" value="1"/>
</dbReference>
<dbReference type="Proteomes" id="UP001314635">
    <property type="component" value="Unassembled WGS sequence"/>
</dbReference>
<evidence type="ECO:0000313" key="2">
    <source>
        <dbReference type="EMBL" id="MBR1136031.1"/>
    </source>
</evidence>
<evidence type="ECO:0000256" key="1">
    <source>
        <dbReference type="SAM" id="SignalP"/>
    </source>
</evidence>
<organism evidence="2 3">
    <name type="scientific">Bradyrhizobium denitrificans</name>
    <dbReference type="NCBI Taxonomy" id="2734912"/>
    <lineage>
        <taxon>Bacteria</taxon>
        <taxon>Pseudomonadati</taxon>
        <taxon>Pseudomonadota</taxon>
        <taxon>Alphaproteobacteria</taxon>
        <taxon>Hyphomicrobiales</taxon>
        <taxon>Nitrobacteraceae</taxon>
        <taxon>Bradyrhizobium</taxon>
    </lineage>
</organism>
<name>A0ABS5G4F1_9BRAD</name>
<sequence length="157" mass="17412">MHVMIKALTIVAAVASCSARVGAEPVRWTVYRIPETGTSVDIPTSIFSEMAGRPDGYGQRFQTADGRASLTVQSAARDGRETPAEFLAKKNPPSSIQYKRITPRFFAVSSTKGDYVWYNRCNFTAAHVHCVLINYPQAWERAWDGLVTRISLSLNRG</sequence>
<keyword evidence="1" id="KW-0732">Signal</keyword>
<keyword evidence="3" id="KW-1185">Reference proteome</keyword>
<comment type="caution">
    <text evidence="2">The sequence shown here is derived from an EMBL/GenBank/DDBJ whole genome shotgun (WGS) entry which is preliminary data.</text>
</comment>
<accession>A0ABS5G4F1</accession>
<proteinExistence type="predicted"/>
<dbReference type="RefSeq" id="WP_012043979.1">
    <property type="nucleotide sequence ID" value="NZ_JABFDP010000009.1"/>
</dbReference>
<protein>
    <submittedName>
        <fullName evidence="2">Uncharacterized protein</fullName>
    </submittedName>
</protein>
<gene>
    <name evidence="2" type="ORF">JQ619_09650</name>
</gene>
<dbReference type="EMBL" id="JAFCLK010000008">
    <property type="protein sequence ID" value="MBR1136031.1"/>
    <property type="molecule type" value="Genomic_DNA"/>
</dbReference>